<dbReference type="AlphaFoldDB" id="A0A382W116"/>
<gene>
    <name evidence="3" type="ORF">METZ01_LOCUS404695</name>
</gene>
<keyword evidence="1" id="KW-0812">Transmembrane</keyword>
<dbReference type="EMBL" id="UINC01155786">
    <property type="protein sequence ID" value="SVD51841.1"/>
    <property type="molecule type" value="Genomic_DNA"/>
</dbReference>
<feature type="transmembrane region" description="Helical" evidence="1">
    <location>
        <begin position="12"/>
        <end position="30"/>
    </location>
</feature>
<name>A0A382W116_9ZZZZ</name>
<feature type="non-terminal residue" evidence="3">
    <location>
        <position position="206"/>
    </location>
</feature>
<evidence type="ECO:0000256" key="1">
    <source>
        <dbReference type="SAM" id="Phobius"/>
    </source>
</evidence>
<organism evidence="3">
    <name type="scientific">marine metagenome</name>
    <dbReference type="NCBI Taxonomy" id="408172"/>
    <lineage>
        <taxon>unclassified sequences</taxon>
        <taxon>metagenomes</taxon>
        <taxon>ecological metagenomes</taxon>
    </lineage>
</organism>
<proteinExistence type="predicted"/>
<sequence length="206" mass="21320">MKIIYEKNPKKLLGYLMAFTMVLFGINTNAQSCVLSNGSVYVDVSSGTMNATVNGMSLYTYSWTNGGSANQTAYYAGWCVTITDTISGCDTTICENCVPIPCTSPCPMIYMPVCGCDGVMYSNSCLAQCAGVGYTPAVSSGMPGGFLPCSSPPSPSWDCVSGIAGWTCIDPGTGNGAYSSLAACQSACVGVVGDYELEFNSATGPP</sequence>
<dbReference type="InterPro" id="IPR002350">
    <property type="entry name" value="Kazal_dom"/>
</dbReference>
<evidence type="ECO:0000259" key="2">
    <source>
        <dbReference type="PROSITE" id="PS51465"/>
    </source>
</evidence>
<accession>A0A382W116</accession>
<keyword evidence="1" id="KW-0472">Membrane</keyword>
<protein>
    <recommendedName>
        <fullName evidence="2">Kazal-like domain-containing protein</fullName>
    </recommendedName>
</protein>
<dbReference type="SUPFAM" id="SSF100895">
    <property type="entry name" value="Kazal-type serine protease inhibitors"/>
    <property type="match status" value="1"/>
</dbReference>
<dbReference type="PROSITE" id="PS51465">
    <property type="entry name" value="KAZAL_2"/>
    <property type="match status" value="1"/>
</dbReference>
<dbReference type="PROSITE" id="PS00282">
    <property type="entry name" value="KAZAL_1"/>
    <property type="match status" value="1"/>
</dbReference>
<dbReference type="Gene3D" id="3.30.60.30">
    <property type="match status" value="1"/>
</dbReference>
<feature type="domain" description="Kazal-like" evidence="2">
    <location>
        <begin position="98"/>
        <end position="151"/>
    </location>
</feature>
<reference evidence="3" key="1">
    <citation type="submission" date="2018-05" db="EMBL/GenBank/DDBJ databases">
        <authorList>
            <person name="Lanie J.A."/>
            <person name="Ng W.-L."/>
            <person name="Kazmierczak K.M."/>
            <person name="Andrzejewski T.M."/>
            <person name="Davidsen T.M."/>
            <person name="Wayne K.J."/>
            <person name="Tettelin H."/>
            <person name="Glass J.I."/>
            <person name="Rusch D."/>
            <person name="Podicherti R."/>
            <person name="Tsui H.-C.T."/>
            <person name="Winkler M.E."/>
        </authorList>
    </citation>
    <scope>NUCLEOTIDE SEQUENCE</scope>
</reference>
<dbReference type="CDD" id="cd00104">
    <property type="entry name" value="KAZAL_FS"/>
    <property type="match status" value="1"/>
</dbReference>
<dbReference type="InterPro" id="IPR036058">
    <property type="entry name" value="Kazal_dom_sf"/>
</dbReference>
<dbReference type="Pfam" id="PF00050">
    <property type="entry name" value="Kazal_1"/>
    <property type="match status" value="1"/>
</dbReference>
<keyword evidence="1" id="KW-1133">Transmembrane helix</keyword>
<evidence type="ECO:0000313" key="3">
    <source>
        <dbReference type="EMBL" id="SVD51841.1"/>
    </source>
</evidence>